<accession>A0A5M9JWW8</accession>
<evidence type="ECO:0000313" key="2">
    <source>
        <dbReference type="EMBL" id="KAA8574018.1"/>
    </source>
</evidence>
<feature type="compositionally biased region" description="Polar residues" evidence="1">
    <location>
        <begin position="94"/>
        <end position="111"/>
    </location>
</feature>
<gene>
    <name evidence="2" type="ORF">EYC84_005554</name>
</gene>
<organism evidence="2 3">
    <name type="scientific">Monilinia fructicola</name>
    <name type="common">Brown rot fungus</name>
    <name type="synonym">Ciboria fructicola</name>
    <dbReference type="NCBI Taxonomy" id="38448"/>
    <lineage>
        <taxon>Eukaryota</taxon>
        <taxon>Fungi</taxon>
        <taxon>Dikarya</taxon>
        <taxon>Ascomycota</taxon>
        <taxon>Pezizomycotina</taxon>
        <taxon>Leotiomycetes</taxon>
        <taxon>Helotiales</taxon>
        <taxon>Sclerotiniaceae</taxon>
        <taxon>Monilinia</taxon>
    </lineage>
</organism>
<feature type="region of interest" description="Disordered" evidence="1">
    <location>
        <begin position="91"/>
        <end position="111"/>
    </location>
</feature>
<proteinExistence type="predicted"/>
<evidence type="ECO:0000256" key="1">
    <source>
        <dbReference type="SAM" id="MobiDB-lite"/>
    </source>
</evidence>
<sequence length="111" mass="12539">MKHKLHDSLSQVLVGTEYNTPFGNYNVANGCYTMECHTTKKGGCEGFEAPSKLHRAEDPDNSSVQYERKFLFLITESRARHSHLVIIINHHHPPSSQTGHPFTLSTHPTLQ</sequence>
<name>A0A5M9JWW8_MONFR</name>
<reference evidence="2 3" key="1">
    <citation type="submission" date="2019-06" db="EMBL/GenBank/DDBJ databases">
        <title>Genome Sequence of the Brown Rot Fungal Pathogen Monilinia fructicola.</title>
        <authorList>
            <person name="De Miccolis Angelini R.M."/>
            <person name="Landi L."/>
            <person name="Abate D."/>
            <person name="Pollastro S."/>
            <person name="Romanazzi G."/>
            <person name="Faretra F."/>
        </authorList>
    </citation>
    <scope>NUCLEOTIDE SEQUENCE [LARGE SCALE GENOMIC DNA]</scope>
    <source>
        <strain evidence="2 3">Mfrc123</strain>
    </source>
</reference>
<protein>
    <submittedName>
        <fullName evidence="2">Uncharacterized protein</fullName>
    </submittedName>
</protein>
<dbReference type="EMBL" id="VICG01000003">
    <property type="protein sequence ID" value="KAA8574018.1"/>
    <property type="molecule type" value="Genomic_DNA"/>
</dbReference>
<dbReference type="Proteomes" id="UP000322873">
    <property type="component" value="Unassembled WGS sequence"/>
</dbReference>
<keyword evidence="3" id="KW-1185">Reference proteome</keyword>
<evidence type="ECO:0000313" key="3">
    <source>
        <dbReference type="Proteomes" id="UP000322873"/>
    </source>
</evidence>
<dbReference type="AlphaFoldDB" id="A0A5M9JWW8"/>
<comment type="caution">
    <text evidence="2">The sequence shown here is derived from an EMBL/GenBank/DDBJ whole genome shotgun (WGS) entry which is preliminary data.</text>
</comment>